<name>A0ABN8D699_9STRA</name>
<keyword evidence="2" id="KW-1185">Reference proteome</keyword>
<gene>
    <name evidence="1" type="ORF">PBS001_LOCUS6161</name>
</gene>
<reference evidence="1 2" key="1">
    <citation type="submission" date="2021-11" db="EMBL/GenBank/DDBJ databases">
        <authorList>
            <person name="Islam A."/>
            <person name="Islam S."/>
            <person name="Flora M.S."/>
            <person name="Rahman M."/>
            <person name="Ziaur R.M."/>
            <person name="Epstein J.H."/>
            <person name="Hassan M."/>
            <person name="Klassen M."/>
            <person name="Woodard K."/>
            <person name="Webb A."/>
            <person name="Webby R.J."/>
            <person name="El Zowalaty M.E."/>
        </authorList>
    </citation>
    <scope>NUCLEOTIDE SEQUENCE [LARGE SCALE GENOMIC DNA]</scope>
    <source>
        <strain evidence="1">Pbs1</strain>
    </source>
</reference>
<evidence type="ECO:0000313" key="1">
    <source>
        <dbReference type="EMBL" id="CAH0519641.1"/>
    </source>
</evidence>
<evidence type="ECO:0000313" key="2">
    <source>
        <dbReference type="Proteomes" id="UP001158986"/>
    </source>
</evidence>
<protein>
    <submittedName>
        <fullName evidence="1">Uncharacterized protein</fullName>
    </submittedName>
</protein>
<accession>A0ABN8D699</accession>
<proteinExistence type="predicted"/>
<organism evidence="1 2">
    <name type="scientific">Peronospora belbahrii</name>
    <dbReference type="NCBI Taxonomy" id="622444"/>
    <lineage>
        <taxon>Eukaryota</taxon>
        <taxon>Sar</taxon>
        <taxon>Stramenopiles</taxon>
        <taxon>Oomycota</taxon>
        <taxon>Peronosporomycetes</taxon>
        <taxon>Peronosporales</taxon>
        <taxon>Peronosporaceae</taxon>
        <taxon>Peronospora</taxon>
    </lineage>
</organism>
<comment type="caution">
    <text evidence="1">The sequence shown here is derived from an EMBL/GenBank/DDBJ whole genome shotgun (WGS) entry which is preliminary data.</text>
</comment>
<dbReference type="Proteomes" id="UP001158986">
    <property type="component" value="Unassembled WGS sequence"/>
</dbReference>
<dbReference type="EMBL" id="CAKLCB010000307">
    <property type="protein sequence ID" value="CAH0519641.1"/>
    <property type="molecule type" value="Genomic_DNA"/>
</dbReference>
<sequence>MIVDTTDSETAVIDAVSCATVSKAVIGVAVEIKISLRTVCLNQKGKKERDTSDKVGRGRRLKDQGFYNTYCVVHPTEETEFIVLVRCKYIRRALQMILYRKATFARRL</sequence>